<feature type="compositionally biased region" description="Polar residues" evidence="1">
    <location>
        <begin position="13"/>
        <end position="26"/>
    </location>
</feature>
<organism evidence="2">
    <name type="scientific">Pseudogymnoascus destructans</name>
    <dbReference type="NCBI Taxonomy" id="655981"/>
    <lineage>
        <taxon>Eukaryota</taxon>
        <taxon>Fungi</taxon>
        <taxon>Dikarya</taxon>
        <taxon>Ascomycota</taxon>
        <taxon>Pezizomycotina</taxon>
        <taxon>Leotiomycetes</taxon>
        <taxon>Thelebolales</taxon>
        <taxon>Thelebolaceae</taxon>
        <taxon>Pseudogymnoascus</taxon>
    </lineage>
</organism>
<gene>
    <name evidence="2" type="ORF">VC83_07711</name>
</gene>
<name>A0A177A084_9PEZI</name>
<evidence type="ECO:0000313" key="2">
    <source>
        <dbReference type="EMBL" id="OAF55507.1"/>
    </source>
</evidence>
<dbReference type="AlphaFoldDB" id="A0A177A084"/>
<protein>
    <submittedName>
        <fullName evidence="2">Uncharacterized protein</fullName>
    </submittedName>
</protein>
<proteinExistence type="predicted"/>
<dbReference type="GeneID" id="36290755"/>
<dbReference type="Proteomes" id="UP000077154">
    <property type="component" value="Unassembled WGS sequence"/>
</dbReference>
<evidence type="ECO:0000256" key="1">
    <source>
        <dbReference type="SAM" id="MobiDB-lite"/>
    </source>
</evidence>
<sequence length="87" mass="9226">MDDDDDGKAKTSGLWQTSTSCQVLQQRTEKNALGRQSNGQGHTFGPRGALIGTPPTLAHTKALSVGGNKRFSPITTAIGFRVKDSLV</sequence>
<dbReference type="EMBL" id="KV441408">
    <property type="protein sequence ID" value="OAF55507.1"/>
    <property type="molecule type" value="Genomic_DNA"/>
</dbReference>
<feature type="region of interest" description="Disordered" evidence="1">
    <location>
        <begin position="1"/>
        <end position="55"/>
    </location>
</feature>
<dbReference type="OrthoDB" id="10448046at2759"/>
<accession>A0A177A084</accession>
<reference evidence="2" key="1">
    <citation type="submission" date="2016-03" db="EMBL/GenBank/DDBJ databases">
        <title>Updated assembly of Pseudogymnoascus destructans, the fungus causing white-nose syndrome of bats.</title>
        <authorList>
            <person name="Palmer J.M."/>
            <person name="Drees K.P."/>
            <person name="Foster J.T."/>
            <person name="Lindner D.L."/>
        </authorList>
    </citation>
    <scope>NUCLEOTIDE SEQUENCE [LARGE SCALE GENOMIC DNA]</scope>
    <source>
        <strain evidence="2">20631-21</strain>
    </source>
</reference>
<dbReference type="RefSeq" id="XP_024320807.1">
    <property type="nucleotide sequence ID" value="XM_024471277.1"/>
</dbReference>